<dbReference type="AlphaFoldDB" id="A0A4Q2UM09"/>
<evidence type="ECO:0000313" key="4">
    <source>
        <dbReference type="Proteomes" id="UP000290407"/>
    </source>
</evidence>
<dbReference type="RefSeq" id="WP_129602129.1">
    <property type="nucleotide sequence ID" value="NZ_SBLB01000003.1"/>
</dbReference>
<dbReference type="Pfam" id="PF13443">
    <property type="entry name" value="HTH_26"/>
    <property type="match status" value="1"/>
</dbReference>
<keyword evidence="4" id="KW-1185">Reference proteome</keyword>
<accession>A0A4Q2UM09</accession>
<reference evidence="3 4" key="1">
    <citation type="submission" date="2019-01" db="EMBL/GenBank/DDBJ databases">
        <title>Spirosoma flava sp. nov., a propanil-degrading bacterium isolated from herbicide-contaminated soil.</title>
        <authorList>
            <person name="Zhang L."/>
            <person name="Jiang J.-D."/>
        </authorList>
    </citation>
    <scope>NUCLEOTIDE SEQUENCE [LARGE SCALE GENOMIC DNA]</scope>
    <source>
        <strain evidence="3 4">TY50</strain>
    </source>
</reference>
<sequence>MEYRFKEKIEELLHEHHRTKKSLYDYLEMSMQGFDAMMKNNSFSAVRLAKVAEFFGVDVSELYGTTPTKQEIDSTFGGRILDKMARDIENLKVFYEEEIKVKNQQIAGLQRTVDVLVGKSEGAIVEPLSMDEFNAVFQAYMAAGLSSVQKRRIIPVNPSTAKLVAPR</sequence>
<name>A0A4Q2UM09_9BACT</name>
<feature type="coiled-coil region" evidence="1">
    <location>
        <begin position="85"/>
        <end position="112"/>
    </location>
</feature>
<evidence type="ECO:0000313" key="3">
    <source>
        <dbReference type="EMBL" id="RYC69782.1"/>
    </source>
</evidence>
<gene>
    <name evidence="3" type="ORF">EQG79_14400</name>
</gene>
<dbReference type="InterPro" id="IPR001387">
    <property type="entry name" value="Cro/C1-type_HTH"/>
</dbReference>
<dbReference type="Proteomes" id="UP000290407">
    <property type="component" value="Unassembled WGS sequence"/>
</dbReference>
<dbReference type="EMBL" id="SBLB01000003">
    <property type="protein sequence ID" value="RYC69782.1"/>
    <property type="molecule type" value="Genomic_DNA"/>
</dbReference>
<evidence type="ECO:0000259" key="2">
    <source>
        <dbReference type="Pfam" id="PF13443"/>
    </source>
</evidence>
<protein>
    <recommendedName>
        <fullName evidence="2">HTH cro/C1-type domain-containing protein</fullName>
    </recommendedName>
</protein>
<comment type="caution">
    <text evidence="3">The sequence shown here is derived from an EMBL/GenBank/DDBJ whole genome shotgun (WGS) entry which is preliminary data.</text>
</comment>
<organism evidence="3 4">
    <name type="scientific">Spirosoma sordidisoli</name>
    <dbReference type="NCBI Taxonomy" id="2502893"/>
    <lineage>
        <taxon>Bacteria</taxon>
        <taxon>Pseudomonadati</taxon>
        <taxon>Bacteroidota</taxon>
        <taxon>Cytophagia</taxon>
        <taxon>Cytophagales</taxon>
        <taxon>Cytophagaceae</taxon>
        <taxon>Spirosoma</taxon>
    </lineage>
</organism>
<evidence type="ECO:0000256" key="1">
    <source>
        <dbReference type="SAM" id="Coils"/>
    </source>
</evidence>
<proteinExistence type="predicted"/>
<feature type="domain" description="HTH cro/C1-type" evidence="2">
    <location>
        <begin position="8"/>
        <end position="67"/>
    </location>
</feature>
<keyword evidence="1" id="KW-0175">Coiled coil</keyword>